<feature type="domain" description="AIG1-type G" evidence="3">
    <location>
        <begin position="7"/>
        <end position="131"/>
    </location>
</feature>
<evidence type="ECO:0000313" key="4">
    <source>
        <dbReference type="EMBL" id="PKK76465.1"/>
    </source>
</evidence>
<keyword evidence="2" id="KW-0812">Transmembrane</keyword>
<dbReference type="VEuPathDB" id="FungiDB:RhiirFUN_026851"/>
<reference evidence="4 5" key="1">
    <citation type="submission" date="2016-04" db="EMBL/GenBank/DDBJ databases">
        <title>Genome analyses suggest a sexual origin of heterokaryosis in a supposedly ancient asexual fungus.</title>
        <authorList>
            <person name="Ropars J."/>
            <person name="Sedzielewska K."/>
            <person name="Noel J."/>
            <person name="Charron P."/>
            <person name="Farinelli L."/>
            <person name="Marton T."/>
            <person name="Kruger M."/>
            <person name="Pelin A."/>
            <person name="Brachmann A."/>
            <person name="Corradi N."/>
        </authorList>
    </citation>
    <scope>NUCLEOTIDE SEQUENCE [LARGE SCALE GENOMIC DNA]</scope>
    <source>
        <strain evidence="4 5">C2</strain>
    </source>
</reference>
<reference evidence="4 5" key="2">
    <citation type="submission" date="2017-10" db="EMBL/GenBank/DDBJ databases">
        <title>Extensive intraspecific genome diversity in a model arbuscular mycorrhizal fungus.</title>
        <authorList>
            <person name="Chen E.C.H."/>
            <person name="Morin E."/>
            <person name="Baudet D."/>
            <person name="Noel J."/>
            <person name="Ndikumana S."/>
            <person name="Charron P."/>
            <person name="St-Onge C."/>
            <person name="Giorgi J."/>
            <person name="Grigoriev I.V."/>
            <person name="Roux C."/>
            <person name="Martin F.M."/>
            <person name="Corradi N."/>
        </authorList>
    </citation>
    <scope>NUCLEOTIDE SEQUENCE [LARGE SCALE GENOMIC DNA]</scope>
    <source>
        <strain evidence="4 5">C2</strain>
    </source>
</reference>
<dbReference type="Proteomes" id="UP000233469">
    <property type="component" value="Unassembled WGS sequence"/>
</dbReference>
<keyword evidence="1" id="KW-0547">Nucleotide-binding</keyword>
<gene>
    <name evidence="4" type="ORF">RhiirC2_734172</name>
</gene>
<dbReference type="SUPFAM" id="SSF52540">
    <property type="entry name" value="P-loop containing nucleoside triphosphate hydrolases"/>
    <property type="match status" value="1"/>
</dbReference>
<dbReference type="InterPro" id="IPR027417">
    <property type="entry name" value="P-loop_NTPase"/>
</dbReference>
<evidence type="ECO:0000259" key="3">
    <source>
        <dbReference type="Pfam" id="PF04548"/>
    </source>
</evidence>
<dbReference type="CDD" id="cd00882">
    <property type="entry name" value="Ras_like_GTPase"/>
    <property type="match status" value="1"/>
</dbReference>
<keyword evidence="2" id="KW-1133">Transmembrane helix</keyword>
<dbReference type="VEuPathDB" id="FungiDB:RhiirA1_437909"/>
<dbReference type="InterPro" id="IPR006703">
    <property type="entry name" value="G_AIG1"/>
</dbReference>
<comment type="caution">
    <text evidence="4">The sequence shown here is derived from an EMBL/GenBank/DDBJ whole genome shotgun (WGS) entry which is preliminary data.</text>
</comment>
<dbReference type="AlphaFoldDB" id="A0A2N1NRD5"/>
<dbReference type="VEuPathDB" id="FungiDB:FUN_001173"/>
<feature type="transmembrane region" description="Helical" evidence="2">
    <location>
        <begin position="210"/>
        <end position="234"/>
    </location>
</feature>
<evidence type="ECO:0000313" key="5">
    <source>
        <dbReference type="Proteomes" id="UP000233469"/>
    </source>
</evidence>
<dbReference type="Pfam" id="PF04548">
    <property type="entry name" value="AIG1"/>
    <property type="match status" value="1"/>
</dbReference>
<evidence type="ECO:0000256" key="1">
    <source>
        <dbReference type="ARBA" id="ARBA00022741"/>
    </source>
</evidence>
<keyword evidence="2" id="KW-0472">Membrane</keyword>
<name>A0A2N1NRD5_9GLOM</name>
<proteinExistence type="predicted"/>
<protein>
    <recommendedName>
        <fullName evidence="3">AIG1-type G domain-containing protein</fullName>
    </recommendedName>
</protein>
<sequence>MDSKNRKNIVLCGRSGDGKSSIANMLIQGDVYRDSENDFRIGNSAKAVTEYLTAISNEKFVVYDTIGLGDSTGSDEAIKAIRNFFSMGKIPLNYICYVKRSRSLEDDVRLFETYRKIFGDGEKNFVIIITHSGPEWAKEKENVKLIKEQLGNYPVISVDFPCNENEKYTLVDRKQRAESLEHLLNEFSKLEYNGIEPEVLSPSQNIENNMAGYFSFVPVVGSVYQLTASGFYYVTGKEKTARKRLLDGSLGLVCDAAGVVAGIGKPAAFMFVKDISLRAVKVVVMGINKLF</sequence>
<organism evidence="4 5">
    <name type="scientific">Rhizophagus irregularis</name>
    <dbReference type="NCBI Taxonomy" id="588596"/>
    <lineage>
        <taxon>Eukaryota</taxon>
        <taxon>Fungi</taxon>
        <taxon>Fungi incertae sedis</taxon>
        <taxon>Mucoromycota</taxon>
        <taxon>Glomeromycotina</taxon>
        <taxon>Glomeromycetes</taxon>
        <taxon>Glomerales</taxon>
        <taxon>Glomeraceae</taxon>
        <taxon>Rhizophagus</taxon>
    </lineage>
</organism>
<dbReference type="GO" id="GO:0005525">
    <property type="term" value="F:GTP binding"/>
    <property type="evidence" value="ECO:0007669"/>
    <property type="project" value="InterPro"/>
</dbReference>
<dbReference type="Gene3D" id="3.40.50.300">
    <property type="entry name" value="P-loop containing nucleotide triphosphate hydrolases"/>
    <property type="match status" value="1"/>
</dbReference>
<accession>A0A2N1NRD5</accession>
<evidence type="ECO:0000256" key="2">
    <source>
        <dbReference type="SAM" id="Phobius"/>
    </source>
</evidence>
<dbReference type="EMBL" id="LLXL01000183">
    <property type="protein sequence ID" value="PKK76465.1"/>
    <property type="molecule type" value="Genomic_DNA"/>
</dbReference>